<gene>
    <name evidence="4" type="primary">cheB</name>
    <name evidence="10" type="ORF">IOQ59_03935</name>
</gene>
<comment type="similarity">
    <text evidence="4">Belongs to the CheB family.</text>
</comment>
<dbReference type="Gene3D" id="3.40.50.2300">
    <property type="match status" value="1"/>
</dbReference>
<feature type="domain" description="CheB-type methylesterase" evidence="9">
    <location>
        <begin position="203"/>
        <end position="394"/>
    </location>
</feature>
<dbReference type="PANTHER" id="PTHR42872:SF3">
    <property type="entry name" value="PROTEIN-GLUTAMATE METHYLESTERASE_PROTEIN-GLUTAMINE GLUTAMINASE 1"/>
    <property type="match status" value="1"/>
</dbReference>
<dbReference type="SMART" id="SM00448">
    <property type="entry name" value="REC"/>
    <property type="match status" value="1"/>
</dbReference>
<feature type="domain" description="Response regulatory" evidence="8">
    <location>
        <begin position="4"/>
        <end position="121"/>
    </location>
</feature>
<dbReference type="CDD" id="cd17541">
    <property type="entry name" value="REC_CheB-like"/>
    <property type="match status" value="1"/>
</dbReference>
<evidence type="ECO:0000313" key="10">
    <source>
        <dbReference type="EMBL" id="MBE9396406.1"/>
    </source>
</evidence>
<feature type="region of interest" description="Disordered" evidence="7">
    <location>
        <begin position="131"/>
        <end position="161"/>
    </location>
</feature>
<dbReference type="SUPFAM" id="SSF52738">
    <property type="entry name" value="Methylesterase CheB, C-terminal domain"/>
    <property type="match status" value="1"/>
</dbReference>
<dbReference type="GO" id="GO:0005737">
    <property type="term" value="C:cytoplasm"/>
    <property type="evidence" value="ECO:0007669"/>
    <property type="project" value="UniProtKB-SubCell"/>
</dbReference>
<dbReference type="NCBIfam" id="NF001965">
    <property type="entry name" value="PRK00742.1"/>
    <property type="match status" value="1"/>
</dbReference>
<keyword evidence="1 4" id="KW-0145">Chemotaxis</keyword>
<evidence type="ECO:0000256" key="4">
    <source>
        <dbReference type="HAMAP-Rule" id="MF_00099"/>
    </source>
</evidence>
<dbReference type="GO" id="GO:0000156">
    <property type="term" value="F:phosphorelay response regulator activity"/>
    <property type="evidence" value="ECO:0007669"/>
    <property type="project" value="InterPro"/>
</dbReference>
<dbReference type="GO" id="GO:0050568">
    <property type="term" value="F:protein-glutamine glutaminase activity"/>
    <property type="evidence" value="ECO:0007669"/>
    <property type="project" value="UniProtKB-UniRule"/>
</dbReference>
<dbReference type="SUPFAM" id="SSF52172">
    <property type="entry name" value="CheY-like"/>
    <property type="match status" value="1"/>
</dbReference>
<dbReference type="HAMAP" id="MF_00099">
    <property type="entry name" value="CheB_chemtxs"/>
    <property type="match status" value="1"/>
</dbReference>
<sequence>MPVKVLIVDDSGFFRNRIADLLGSDARISVVGTASNGREAIEQVKLLRPDVITMDVEMPEMNGIDALRQIMKFSPVHVIMLSSVTHEGARISMKALEAGAADCIPKDLREWMGSSSAINNQLCDQVVALGKSRRPRVHTSPPSSDKPRSSIRPSPTRHETAVAVPSTVSDRSTFTVSSLRQRGEANAAMRVESSPRRSGTVQRFPDCRVVVIGSSTGGPAALQKILTRLPAAFPYPILLVQHMPKTFTPVFAERLNQQCHITVKEATDGDRLVAGTALLAPGGHQLIIDPRQNDRVKVMPGDERLTYKPSVDISYGSAAKCFGDKVLAVILTGMGSDGTDGARLLKRSGAKVWAQDENSSTIYGMPKSVIEADLADAVLDLDEIGTLLSKQGER</sequence>
<keyword evidence="4" id="KW-0963">Cytoplasm</keyword>
<evidence type="ECO:0000256" key="3">
    <source>
        <dbReference type="ARBA" id="ARBA00048267"/>
    </source>
</evidence>
<dbReference type="PROSITE" id="PS50122">
    <property type="entry name" value="CHEB"/>
    <property type="match status" value="1"/>
</dbReference>
<keyword evidence="2 4" id="KW-0378">Hydrolase</keyword>
<dbReference type="EMBL" id="JADEYS010000003">
    <property type="protein sequence ID" value="MBE9396406.1"/>
    <property type="molecule type" value="Genomic_DNA"/>
</dbReference>
<comment type="subcellular location">
    <subcellularLocation>
        <location evidence="4">Cytoplasm</location>
    </subcellularLocation>
</comment>
<dbReference type="PANTHER" id="PTHR42872">
    <property type="entry name" value="PROTEIN-GLUTAMATE METHYLESTERASE/PROTEIN-GLUTAMINE GLUTAMINASE"/>
    <property type="match status" value="1"/>
</dbReference>
<dbReference type="InterPro" id="IPR000673">
    <property type="entry name" value="Sig_transdc_resp-reg_Me-estase"/>
</dbReference>
<keyword evidence="4 6" id="KW-0597">Phosphoprotein</keyword>
<dbReference type="InterPro" id="IPR001789">
    <property type="entry name" value="Sig_transdc_resp-reg_receiver"/>
</dbReference>
<evidence type="ECO:0000259" key="8">
    <source>
        <dbReference type="PROSITE" id="PS50110"/>
    </source>
</evidence>
<dbReference type="PROSITE" id="PS50110">
    <property type="entry name" value="RESPONSE_REGULATORY"/>
    <property type="match status" value="1"/>
</dbReference>
<feature type="active site" evidence="4 5">
    <location>
        <position position="242"/>
    </location>
</feature>
<feature type="modified residue" description="4-aspartylphosphate" evidence="4 6">
    <location>
        <position position="55"/>
    </location>
</feature>
<proteinExistence type="inferred from homology"/>
<dbReference type="InterPro" id="IPR035909">
    <property type="entry name" value="CheB_C"/>
</dbReference>
<evidence type="ECO:0000256" key="2">
    <source>
        <dbReference type="ARBA" id="ARBA00022801"/>
    </source>
</evidence>
<keyword evidence="11" id="KW-1185">Reference proteome</keyword>
<dbReference type="PIRSF" id="PIRSF000876">
    <property type="entry name" value="RR_chemtxs_CheB"/>
    <property type="match status" value="1"/>
</dbReference>
<dbReference type="AlphaFoldDB" id="A0A8J7K985"/>
<comment type="catalytic activity">
    <reaction evidence="3 4">
        <text>[protein]-L-glutamate 5-O-methyl ester + H2O = L-glutamyl-[protein] + methanol + H(+)</text>
        <dbReference type="Rhea" id="RHEA:23236"/>
        <dbReference type="Rhea" id="RHEA-COMP:10208"/>
        <dbReference type="Rhea" id="RHEA-COMP:10311"/>
        <dbReference type="ChEBI" id="CHEBI:15377"/>
        <dbReference type="ChEBI" id="CHEBI:15378"/>
        <dbReference type="ChEBI" id="CHEBI:17790"/>
        <dbReference type="ChEBI" id="CHEBI:29973"/>
        <dbReference type="ChEBI" id="CHEBI:82795"/>
        <dbReference type="EC" id="3.1.1.61"/>
    </reaction>
</comment>
<evidence type="ECO:0000256" key="6">
    <source>
        <dbReference type="PROSITE-ProRule" id="PRU00169"/>
    </source>
</evidence>
<dbReference type="InterPro" id="IPR008248">
    <property type="entry name" value="CheB-like"/>
</dbReference>
<dbReference type="CDD" id="cd16432">
    <property type="entry name" value="CheB_Rec"/>
    <property type="match status" value="1"/>
</dbReference>
<dbReference type="EC" id="3.1.1.61" evidence="4"/>
<organism evidence="10 11">
    <name type="scientific">Pontibacterium sinense</name>
    <dbReference type="NCBI Taxonomy" id="2781979"/>
    <lineage>
        <taxon>Bacteria</taxon>
        <taxon>Pseudomonadati</taxon>
        <taxon>Pseudomonadota</taxon>
        <taxon>Gammaproteobacteria</taxon>
        <taxon>Oceanospirillales</taxon>
        <taxon>Oceanospirillaceae</taxon>
        <taxon>Pontibacterium</taxon>
    </lineage>
</organism>
<evidence type="ECO:0000256" key="7">
    <source>
        <dbReference type="SAM" id="MobiDB-lite"/>
    </source>
</evidence>
<evidence type="ECO:0000256" key="5">
    <source>
        <dbReference type="PROSITE-ProRule" id="PRU00050"/>
    </source>
</evidence>
<dbReference type="Pfam" id="PF01339">
    <property type="entry name" value="CheB_methylest"/>
    <property type="match status" value="1"/>
</dbReference>
<reference evidence="10" key="1">
    <citation type="submission" date="2020-10" db="EMBL/GenBank/DDBJ databases">
        <title>Bacterium isolated from coastal waters sediment.</title>
        <authorList>
            <person name="Chen R.-J."/>
            <person name="Lu D.-C."/>
            <person name="Zhu K.-L."/>
            <person name="Du Z.-J."/>
        </authorList>
    </citation>
    <scope>NUCLEOTIDE SEQUENCE</scope>
    <source>
        <strain evidence="10">N1Y112</strain>
    </source>
</reference>
<feature type="active site" evidence="4 5">
    <location>
        <position position="337"/>
    </location>
</feature>
<accession>A0A8J7K985</accession>
<dbReference type="GO" id="GO:0008984">
    <property type="term" value="F:protein-glutamate methylesterase activity"/>
    <property type="evidence" value="ECO:0007669"/>
    <property type="project" value="UniProtKB-UniRule"/>
</dbReference>
<evidence type="ECO:0000259" key="9">
    <source>
        <dbReference type="PROSITE" id="PS50122"/>
    </source>
</evidence>
<feature type="active site" evidence="4 5">
    <location>
        <position position="215"/>
    </location>
</feature>
<evidence type="ECO:0000256" key="1">
    <source>
        <dbReference type="ARBA" id="ARBA00022500"/>
    </source>
</evidence>
<dbReference type="Gene3D" id="3.40.50.180">
    <property type="entry name" value="Methylesterase CheB, C-terminal domain"/>
    <property type="match status" value="1"/>
</dbReference>
<dbReference type="EC" id="3.5.1.44" evidence="4"/>
<comment type="PTM">
    <text evidence="4">Phosphorylated by CheA. Phosphorylation of the N-terminal regulatory domain activates the methylesterase activity.</text>
</comment>
<name>A0A8J7K985_9GAMM</name>
<evidence type="ECO:0000313" key="11">
    <source>
        <dbReference type="Proteomes" id="UP000640333"/>
    </source>
</evidence>
<dbReference type="InterPro" id="IPR011006">
    <property type="entry name" value="CheY-like_superfamily"/>
</dbReference>
<comment type="domain">
    <text evidence="4">Contains a C-terminal catalytic domain, and an N-terminal region which modulates catalytic activity.</text>
</comment>
<dbReference type="GO" id="GO:0006935">
    <property type="term" value="P:chemotaxis"/>
    <property type="evidence" value="ECO:0007669"/>
    <property type="project" value="UniProtKB-UniRule"/>
</dbReference>
<comment type="caution">
    <text evidence="10">The sequence shown here is derived from an EMBL/GenBank/DDBJ whole genome shotgun (WGS) entry which is preliminary data.</text>
</comment>
<dbReference type="Proteomes" id="UP000640333">
    <property type="component" value="Unassembled WGS sequence"/>
</dbReference>
<protein>
    <recommendedName>
        <fullName evidence="4">Protein-glutamate methylesterase/protein-glutamine glutaminase</fullName>
        <ecNumber evidence="4">3.1.1.61</ecNumber>
        <ecNumber evidence="4">3.5.1.44</ecNumber>
    </recommendedName>
</protein>
<comment type="function">
    <text evidence="4">Involved in chemotaxis. Part of a chemotaxis signal transduction system that modulates chemotaxis in response to various stimuli. Catalyzes the demethylation of specific methylglutamate residues introduced into the chemoreceptors (methyl-accepting chemotaxis proteins or MCP) by CheR. Also mediates the irreversible deamidation of specific glutamine residues to glutamic acid.</text>
</comment>
<comment type="catalytic activity">
    <reaction evidence="4">
        <text>L-glutaminyl-[protein] + H2O = L-glutamyl-[protein] + NH4(+)</text>
        <dbReference type="Rhea" id="RHEA:16441"/>
        <dbReference type="Rhea" id="RHEA-COMP:10207"/>
        <dbReference type="Rhea" id="RHEA-COMP:10208"/>
        <dbReference type="ChEBI" id="CHEBI:15377"/>
        <dbReference type="ChEBI" id="CHEBI:28938"/>
        <dbReference type="ChEBI" id="CHEBI:29973"/>
        <dbReference type="ChEBI" id="CHEBI:30011"/>
        <dbReference type="EC" id="3.5.1.44"/>
    </reaction>
</comment>
<dbReference type="Pfam" id="PF00072">
    <property type="entry name" value="Response_reg"/>
    <property type="match status" value="1"/>
</dbReference>